<dbReference type="Gene3D" id="1.20.120.1200">
    <property type="entry name" value="NADH-ubiquinone/plastoquinone oxidoreductase chain 6, subunit NuoJ"/>
    <property type="match status" value="1"/>
</dbReference>
<feature type="compositionally biased region" description="Polar residues" evidence="1">
    <location>
        <begin position="82"/>
        <end position="93"/>
    </location>
</feature>
<keyword evidence="2" id="KW-1133">Transmembrane helix</keyword>
<gene>
    <name evidence="3" type="ORF">UFOPK2648_00075</name>
</gene>
<accession>A0A6J6PDP9</accession>
<evidence type="ECO:0000256" key="1">
    <source>
        <dbReference type="SAM" id="MobiDB-lite"/>
    </source>
</evidence>
<proteinExistence type="predicted"/>
<sequence>MQALAHLIFTQYLFAFEATSALLITAAMGAMVLAHNERWAPKKTQDQLQRERTLSNHVTPMPAPGVMARNNSVDTPALLPDGTTSVDSLPNAFRSQGQVEKINAIEEAGK</sequence>
<dbReference type="EMBL" id="CAEZYC010000002">
    <property type="protein sequence ID" value="CAB4696786.1"/>
    <property type="molecule type" value="Genomic_DNA"/>
</dbReference>
<dbReference type="InterPro" id="IPR042106">
    <property type="entry name" value="Nuo/plastoQ_OxRdtase_6_NuoJ"/>
</dbReference>
<reference evidence="3" key="1">
    <citation type="submission" date="2020-05" db="EMBL/GenBank/DDBJ databases">
        <authorList>
            <person name="Chiriac C."/>
            <person name="Salcher M."/>
            <person name="Ghai R."/>
            <person name="Kavagutti S V."/>
        </authorList>
    </citation>
    <scope>NUCLEOTIDE SEQUENCE</scope>
</reference>
<protein>
    <submittedName>
        <fullName evidence="3">Unannotated protein</fullName>
    </submittedName>
</protein>
<feature type="region of interest" description="Disordered" evidence="1">
    <location>
        <begin position="55"/>
        <end position="93"/>
    </location>
</feature>
<organism evidence="3">
    <name type="scientific">freshwater metagenome</name>
    <dbReference type="NCBI Taxonomy" id="449393"/>
    <lineage>
        <taxon>unclassified sequences</taxon>
        <taxon>metagenomes</taxon>
        <taxon>ecological metagenomes</taxon>
    </lineage>
</organism>
<feature type="transmembrane region" description="Helical" evidence="2">
    <location>
        <begin position="12"/>
        <end position="34"/>
    </location>
</feature>
<keyword evidence="2" id="KW-0812">Transmembrane</keyword>
<evidence type="ECO:0000256" key="2">
    <source>
        <dbReference type="SAM" id="Phobius"/>
    </source>
</evidence>
<name>A0A6J6PDP9_9ZZZZ</name>
<dbReference type="AlphaFoldDB" id="A0A6J6PDP9"/>
<keyword evidence="2" id="KW-0472">Membrane</keyword>
<evidence type="ECO:0000313" key="3">
    <source>
        <dbReference type="EMBL" id="CAB4696786.1"/>
    </source>
</evidence>